<keyword evidence="5 7" id="KW-1015">Disulfide bond</keyword>
<dbReference type="SMART" id="SM00042">
    <property type="entry name" value="CUB"/>
    <property type="match status" value="2"/>
</dbReference>
<sequence length="607" mass="65938">MTLVSISQALQSSRTRQVFKPLLAQHHSSPPSPFTRQPNFTLPPPPSKVPRHHILVLLPVITTPITSKRAQTQPDAKHNTHIFPLAKANEAVIQSKHPSLQTSSSLCHVSCGCVCMWISVLRNMERLTAVWSLGILLSLSFGGVLSQTSNYTRPVFNCGGDLVGDSGFVGSEGFPSFYKPNSKCTWYITVPEGNVVMLSFRIFDLEADPLCRYDYVDVYNGHSNMVQKLGRFCGTFRPGAIISTSNTMMVEMVSDSGTGGRGFLAYFSGGKPHVDEHQFCGGKLTKSQGTIKTPNWPEKNYPPGISCSWLITVEPEMVIEVKFDKFDLESDTYCRFDYVAFFNGGEKDDSRRVGKFCGDTAPQNIITSSNVLLVQFVSDLSVTSDGFMASYTSIPRGVHAPTADGDVVSGPRVSSTATKPRLTPVKPVKPVVLTTEATTTTATTTTITTTEQPKPRPKPVRPIKPVRRPVSKPETGVSRPVTETNPLCAKACKRGGTIRTSFCASEFVITGKLTALSPGPSGSLQGTVSLIKAFKTGSLTITQAGETMSVKLVMPCRKCPLLRKGQNYILMGDVDEEGRGVLSPGSFTALYKAPHNKILTNINNQPC</sequence>
<evidence type="ECO:0000256" key="1">
    <source>
        <dbReference type="ARBA" id="ARBA00004613"/>
    </source>
</evidence>
<name>A0ABQ8MCA9_LABRO</name>
<evidence type="ECO:0000256" key="2">
    <source>
        <dbReference type="ARBA" id="ARBA00022525"/>
    </source>
</evidence>
<evidence type="ECO:0000259" key="9">
    <source>
        <dbReference type="PROSITE" id="PS01180"/>
    </source>
</evidence>
<dbReference type="PROSITE" id="PS50189">
    <property type="entry name" value="NTR"/>
    <property type="match status" value="1"/>
</dbReference>
<dbReference type="InterPro" id="IPR008993">
    <property type="entry name" value="TIMP-like_OB-fold"/>
</dbReference>
<dbReference type="Gene3D" id="2.60.120.290">
    <property type="entry name" value="Spermadhesin, CUB domain"/>
    <property type="match status" value="2"/>
</dbReference>
<dbReference type="SUPFAM" id="SSF49854">
    <property type="entry name" value="Spermadhesin, CUB domain"/>
    <property type="match status" value="2"/>
</dbReference>
<dbReference type="Pfam" id="PF00431">
    <property type="entry name" value="CUB"/>
    <property type="match status" value="2"/>
</dbReference>
<dbReference type="InterPro" id="IPR018933">
    <property type="entry name" value="Netrin_module_non-TIMP"/>
</dbReference>
<gene>
    <name evidence="11" type="ORF">H4Q32_022415</name>
</gene>
<keyword evidence="2" id="KW-0964">Secreted</keyword>
<evidence type="ECO:0000256" key="6">
    <source>
        <dbReference type="ARBA" id="ARBA00023180"/>
    </source>
</evidence>
<dbReference type="Pfam" id="PF01759">
    <property type="entry name" value="NTR"/>
    <property type="match status" value="1"/>
</dbReference>
<dbReference type="SUPFAM" id="SSF50242">
    <property type="entry name" value="TIMP-like"/>
    <property type="match status" value="1"/>
</dbReference>
<dbReference type="EMBL" id="JACTAM010000010">
    <property type="protein sequence ID" value="KAI2659861.1"/>
    <property type="molecule type" value="Genomic_DNA"/>
</dbReference>
<evidence type="ECO:0000256" key="4">
    <source>
        <dbReference type="ARBA" id="ARBA00022737"/>
    </source>
</evidence>
<dbReference type="Gene3D" id="2.40.50.120">
    <property type="match status" value="1"/>
</dbReference>
<feature type="region of interest" description="Disordered" evidence="8">
    <location>
        <begin position="25"/>
        <end position="46"/>
    </location>
</feature>
<feature type="region of interest" description="Disordered" evidence="8">
    <location>
        <begin position="444"/>
        <end position="480"/>
    </location>
</feature>
<proteinExistence type="predicted"/>
<evidence type="ECO:0000256" key="3">
    <source>
        <dbReference type="ARBA" id="ARBA00022729"/>
    </source>
</evidence>
<feature type="disulfide bond" evidence="7">
    <location>
        <begin position="280"/>
        <end position="307"/>
    </location>
</feature>
<feature type="domain" description="CUB" evidence="9">
    <location>
        <begin position="280"/>
        <end position="394"/>
    </location>
</feature>
<comment type="caution">
    <text evidence="7">Lacks conserved residue(s) required for the propagation of feature annotation.</text>
</comment>
<dbReference type="InterPro" id="IPR035814">
    <property type="entry name" value="NTR_PCOLCE"/>
</dbReference>
<evidence type="ECO:0000256" key="8">
    <source>
        <dbReference type="SAM" id="MobiDB-lite"/>
    </source>
</evidence>
<dbReference type="CDD" id="cd00041">
    <property type="entry name" value="CUB"/>
    <property type="match status" value="2"/>
</dbReference>
<dbReference type="SMART" id="SM00643">
    <property type="entry name" value="C345C"/>
    <property type="match status" value="1"/>
</dbReference>
<evidence type="ECO:0000259" key="10">
    <source>
        <dbReference type="PROSITE" id="PS50189"/>
    </source>
</evidence>
<feature type="region of interest" description="Disordered" evidence="8">
    <location>
        <begin position="399"/>
        <end position="422"/>
    </location>
</feature>
<comment type="subcellular location">
    <subcellularLocation>
        <location evidence="1">Secreted</location>
    </subcellularLocation>
</comment>
<dbReference type="PANTHER" id="PTHR24251:SF48">
    <property type="entry name" value="PROCOLLAGEN C-ENDOPEPTIDASE ENHANCER A"/>
    <property type="match status" value="1"/>
</dbReference>
<comment type="caution">
    <text evidence="11">The sequence shown here is derived from an EMBL/GenBank/DDBJ whole genome shotgun (WGS) entry which is preliminary data.</text>
</comment>
<dbReference type="InterPro" id="IPR001134">
    <property type="entry name" value="Netrin_domain"/>
</dbReference>
<organism evidence="11 12">
    <name type="scientific">Labeo rohita</name>
    <name type="common">Indian major carp</name>
    <name type="synonym">Cyprinus rohita</name>
    <dbReference type="NCBI Taxonomy" id="84645"/>
    <lineage>
        <taxon>Eukaryota</taxon>
        <taxon>Metazoa</taxon>
        <taxon>Chordata</taxon>
        <taxon>Craniata</taxon>
        <taxon>Vertebrata</taxon>
        <taxon>Euteleostomi</taxon>
        <taxon>Actinopterygii</taxon>
        <taxon>Neopterygii</taxon>
        <taxon>Teleostei</taxon>
        <taxon>Ostariophysi</taxon>
        <taxon>Cypriniformes</taxon>
        <taxon>Cyprinidae</taxon>
        <taxon>Labeoninae</taxon>
        <taxon>Labeonini</taxon>
        <taxon>Labeo</taxon>
    </lineage>
</organism>
<evidence type="ECO:0000313" key="11">
    <source>
        <dbReference type="EMBL" id="KAI2659861.1"/>
    </source>
</evidence>
<reference evidence="11 12" key="1">
    <citation type="submission" date="2022-01" db="EMBL/GenBank/DDBJ databases">
        <title>A high-quality chromosome-level genome assembly of rohu carp, Labeo rohita.</title>
        <authorList>
            <person name="Arick M.A. II"/>
            <person name="Hsu C.-Y."/>
            <person name="Magbanua Z."/>
            <person name="Pechanova O."/>
            <person name="Grover C."/>
            <person name="Miller E."/>
            <person name="Thrash A."/>
            <person name="Ezzel L."/>
            <person name="Alam S."/>
            <person name="Benzie J."/>
            <person name="Hamilton M."/>
            <person name="Karsi A."/>
            <person name="Lawrence M.L."/>
            <person name="Peterson D.G."/>
        </authorList>
    </citation>
    <scope>NUCLEOTIDE SEQUENCE [LARGE SCALE GENOMIC DNA]</scope>
    <source>
        <strain evidence="12">BAU-BD-2019</strain>
        <tissue evidence="11">Blood</tissue>
    </source>
</reference>
<dbReference type="InterPro" id="IPR035914">
    <property type="entry name" value="Sperma_CUB_dom_sf"/>
</dbReference>
<dbReference type="PROSITE" id="PS01180">
    <property type="entry name" value="CUB"/>
    <property type="match status" value="2"/>
</dbReference>
<dbReference type="PANTHER" id="PTHR24251">
    <property type="entry name" value="OVOCHYMASE-RELATED"/>
    <property type="match status" value="1"/>
</dbReference>
<keyword evidence="3" id="KW-0732">Signal</keyword>
<keyword evidence="4" id="KW-0677">Repeat</keyword>
<dbReference type="Proteomes" id="UP000830375">
    <property type="component" value="Unassembled WGS sequence"/>
</dbReference>
<evidence type="ECO:0000256" key="7">
    <source>
        <dbReference type="PROSITE-ProRule" id="PRU00059"/>
    </source>
</evidence>
<feature type="compositionally biased region" description="Basic residues" evidence="8">
    <location>
        <begin position="455"/>
        <end position="470"/>
    </location>
</feature>
<dbReference type="CDD" id="cd03576">
    <property type="entry name" value="NTR_PCOLCE"/>
    <property type="match status" value="1"/>
</dbReference>
<protein>
    <submittedName>
        <fullName evidence="11">Procollagen C-endopeptidase enhancer 1</fullName>
    </submittedName>
</protein>
<feature type="domain" description="NTR" evidence="10">
    <location>
        <begin position="488"/>
        <end position="607"/>
    </location>
</feature>
<evidence type="ECO:0000256" key="5">
    <source>
        <dbReference type="ARBA" id="ARBA00023157"/>
    </source>
</evidence>
<dbReference type="InterPro" id="IPR000859">
    <property type="entry name" value="CUB_dom"/>
</dbReference>
<accession>A0ABQ8MCA9</accession>
<feature type="domain" description="CUB" evidence="9">
    <location>
        <begin position="158"/>
        <end position="270"/>
    </location>
</feature>
<keyword evidence="6" id="KW-0325">Glycoprotein</keyword>
<keyword evidence="12" id="KW-1185">Reference proteome</keyword>
<evidence type="ECO:0000313" key="12">
    <source>
        <dbReference type="Proteomes" id="UP000830375"/>
    </source>
</evidence>
<feature type="compositionally biased region" description="Polar residues" evidence="8">
    <location>
        <begin position="26"/>
        <end position="40"/>
    </location>
</feature>